<dbReference type="InterPro" id="IPR001128">
    <property type="entry name" value="Cyt_P450"/>
</dbReference>
<dbReference type="Proteomes" id="UP001221757">
    <property type="component" value="Unassembled WGS sequence"/>
</dbReference>
<keyword evidence="9" id="KW-1185">Reference proteome</keyword>
<evidence type="ECO:0000256" key="3">
    <source>
        <dbReference type="ARBA" id="ARBA00022617"/>
    </source>
</evidence>
<evidence type="ECO:0008006" key="10">
    <source>
        <dbReference type="Google" id="ProtNLM"/>
    </source>
</evidence>
<dbReference type="Pfam" id="PF00067">
    <property type="entry name" value="p450"/>
    <property type="match status" value="1"/>
</dbReference>
<dbReference type="Gene3D" id="1.10.630.10">
    <property type="entry name" value="Cytochrome P450"/>
    <property type="match status" value="1"/>
</dbReference>
<dbReference type="AlphaFoldDB" id="A0AAD7AWE6"/>
<dbReference type="InterPro" id="IPR036396">
    <property type="entry name" value="Cyt_P450_sf"/>
</dbReference>
<evidence type="ECO:0000256" key="7">
    <source>
        <dbReference type="ARBA" id="ARBA00023033"/>
    </source>
</evidence>
<keyword evidence="5" id="KW-0560">Oxidoreductase</keyword>
<dbReference type="PANTHER" id="PTHR46300:SF1">
    <property type="entry name" value="P450, PUTATIVE (EUROFUNG)-RELATED"/>
    <property type="match status" value="1"/>
</dbReference>
<protein>
    <recommendedName>
        <fullName evidence="10">Cytochrome P450</fullName>
    </recommendedName>
</protein>
<dbReference type="InterPro" id="IPR050364">
    <property type="entry name" value="Cytochrome_P450_fung"/>
</dbReference>
<evidence type="ECO:0000256" key="6">
    <source>
        <dbReference type="ARBA" id="ARBA00023004"/>
    </source>
</evidence>
<evidence type="ECO:0000313" key="8">
    <source>
        <dbReference type="EMBL" id="KAJ7601419.1"/>
    </source>
</evidence>
<dbReference type="PANTHER" id="PTHR46300">
    <property type="entry name" value="P450, PUTATIVE (EUROFUNG)-RELATED-RELATED"/>
    <property type="match status" value="1"/>
</dbReference>
<evidence type="ECO:0000256" key="1">
    <source>
        <dbReference type="ARBA" id="ARBA00001971"/>
    </source>
</evidence>
<dbReference type="SUPFAM" id="SSF48264">
    <property type="entry name" value="Cytochrome P450"/>
    <property type="match status" value="1"/>
</dbReference>
<dbReference type="GO" id="GO:0005506">
    <property type="term" value="F:iron ion binding"/>
    <property type="evidence" value="ECO:0007669"/>
    <property type="project" value="InterPro"/>
</dbReference>
<evidence type="ECO:0000256" key="4">
    <source>
        <dbReference type="ARBA" id="ARBA00022723"/>
    </source>
</evidence>
<comment type="caution">
    <text evidence="8">The sequence shown here is derived from an EMBL/GenBank/DDBJ whole genome shotgun (WGS) entry which is preliminary data.</text>
</comment>
<dbReference type="GO" id="GO:0020037">
    <property type="term" value="F:heme binding"/>
    <property type="evidence" value="ECO:0007669"/>
    <property type="project" value="InterPro"/>
</dbReference>
<dbReference type="GO" id="GO:0004497">
    <property type="term" value="F:monooxygenase activity"/>
    <property type="evidence" value="ECO:0007669"/>
    <property type="project" value="UniProtKB-KW"/>
</dbReference>
<sequence>PPGPRKLPLVGNLFSMPVHSEWMTYWKWSKEYNSDIIHLNAMGTSVVVLSSFDAAEDLLEKRSVIYSDRHVLRRYSIRQAEGGLPRPRGHML</sequence>
<organism evidence="8 9">
    <name type="scientific">Mycena rosella</name>
    <name type="common">Pink bonnet</name>
    <name type="synonym">Agaricus rosellus</name>
    <dbReference type="NCBI Taxonomy" id="1033263"/>
    <lineage>
        <taxon>Eukaryota</taxon>
        <taxon>Fungi</taxon>
        <taxon>Dikarya</taxon>
        <taxon>Basidiomycota</taxon>
        <taxon>Agaricomycotina</taxon>
        <taxon>Agaricomycetes</taxon>
        <taxon>Agaricomycetidae</taxon>
        <taxon>Agaricales</taxon>
        <taxon>Marasmiineae</taxon>
        <taxon>Mycenaceae</taxon>
        <taxon>Mycena</taxon>
    </lineage>
</organism>
<evidence type="ECO:0000256" key="5">
    <source>
        <dbReference type="ARBA" id="ARBA00023002"/>
    </source>
</evidence>
<comment type="cofactor">
    <cofactor evidence="1">
        <name>heme</name>
        <dbReference type="ChEBI" id="CHEBI:30413"/>
    </cofactor>
</comment>
<proteinExistence type="inferred from homology"/>
<keyword evidence="3" id="KW-0349">Heme</keyword>
<name>A0AAD7AWE6_MYCRO</name>
<keyword evidence="7" id="KW-0503">Monooxygenase</keyword>
<evidence type="ECO:0000256" key="2">
    <source>
        <dbReference type="ARBA" id="ARBA00010617"/>
    </source>
</evidence>
<comment type="similarity">
    <text evidence="2">Belongs to the cytochrome P450 family.</text>
</comment>
<dbReference type="GO" id="GO:0016705">
    <property type="term" value="F:oxidoreductase activity, acting on paired donors, with incorporation or reduction of molecular oxygen"/>
    <property type="evidence" value="ECO:0007669"/>
    <property type="project" value="InterPro"/>
</dbReference>
<keyword evidence="6" id="KW-0408">Iron</keyword>
<gene>
    <name evidence="8" type="ORF">B0H17DRAFT_969780</name>
</gene>
<dbReference type="EMBL" id="JARKIE010001580">
    <property type="protein sequence ID" value="KAJ7601419.1"/>
    <property type="molecule type" value="Genomic_DNA"/>
</dbReference>
<feature type="non-terminal residue" evidence="8">
    <location>
        <position position="1"/>
    </location>
</feature>
<reference evidence="8" key="1">
    <citation type="submission" date="2023-03" db="EMBL/GenBank/DDBJ databases">
        <title>Massive genome expansion in bonnet fungi (Mycena s.s.) driven by repeated elements and novel gene families across ecological guilds.</title>
        <authorList>
            <consortium name="Lawrence Berkeley National Laboratory"/>
            <person name="Harder C.B."/>
            <person name="Miyauchi S."/>
            <person name="Viragh M."/>
            <person name="Kuo A."/>
            <person name="Thoen E."/>
            <person name="Andreopoulos B."/>
            <person name="Lu D."/>
            <person name="Skrede I."/>
            <person name="Drula E."/>
            <person name="Henrissat B."/>
            <person name="Morin E."/>
            <person name="Kohler A."/>
            <person name="Barry K."/>
            <person name="LaButti K."/>
            <person name="Morin E."/>
            <person name="Salamov A."/>
            <person name="Lipzen A."/>
            <person name="Mereny Z."/>
            <person name="Hegedus B."/>
            <person name="Baldrian P."/>
            <person name="Stursova M."/>
            <person name="Weitz H."/>
            <person name="Taylor A."/>
            <person name="Grigoriev I.V."/>
            <person name="Nagy L.G."/>
            <person name="Martin F."/>
            <person name="Kauserud H."/>
        </authorList>
    </citation>
    <scope>NUCLEOTIDE SEQUENCE</scope>
    <source>
        <strain evidence="8">CBHHK067</strain>
    </source>
</reference>
<evidence type="ECO:0000313" key="9">
    <source>
        <dbReference type="Proteomes" id="UP001221757"/>
    </source>
</evidence>
<keyword evidence="4" id="KW-0479">Metal-binding</keyword>
<accession>A0AAD7AWE6</accession>